<evidence type="ECO:0000313" key="7">
    <source>
        <dbReference type="Proteomes" id="UP000321085"/>
    </source>
</evidence>
<dbReference type="PANTHER" id="PTHR33254">
    <property type="entry name" value="4-HYDROXY-4-METHYL-2-OXOGLUTARATE ALDOLASE 3-RELATED"/>
    <property type="match status" value="1"/>
</dbReference>
<comment type="cofactor">
    <cofactor evidence="5">
        <name>Mg(2+)</name>
        <dbReference type="ChEBI" id="CHEBI:18420"/>
    </cofactor>
</comment>
<proteinExistence type="predicted"/>
<dbReference type="CDD" id="cd16841">
    <property type="entry name" value="RraA_family"/>
    <property type="match status" value="1"/>
</dbReference>
<accession>A0A512BW20</accession>
<dbReference type="Pfam" id="PF03737">
    <property type="entry name" value="RraA-like"/>
    <property type="match status" value="1"/>
</dbReference>
<organism evidence="6 7">
    <name type="scientific">Microvirga aerophila</name>
    <dbReference type="NCBI Taxonomy" id="670291"/>
    <lineage>
        <taxon>Bacteria</taxon>
        <taxon>Pseudomonadati</taxon>
        <taxon>Pseudomonadota</taxon>
        <taxon>Alphaproteobacteria</taxon>
        <taxon>Hyphomicrobiales</taxon>
        <taxon>Methylobacteriaceae</taxon>
        <taxon>Microvirga</taxon>
    </lineage>
</organism>
<keyword evidence="6" id="KW-0808">Transferase</keyword>
<dbReference type="GO" id="GO:0032259">
    <property type="term" value="P:methylation"/>
    <property type="evidence" value="ECO:0007669"/>
    <property type="project" value="UniProtKB-KW"/>
</dbReference>
<evidence type="ECO:0000256" key="3">
    <source>
        <dbReference type="ARBA" id="ARBA00029596"/>
    </source>
</evidence>
<keyword evidence="5" id="KW-0479">Metal-binding</keyword>
<gene>
    <name evidence="6" type="primary">menG_2</name>
    <name evidence="6" type="ORF">MAE02_38210</name>
</gene>
<sequence>MSVGFRIFNKINRPDKALVAQFEGLPVANIGDEMNRFACMDAGIRPLNHAPMLGTAFTVRARAGDNLVLNRAIDMAEAGDIIVVDAGGESTNALIGENMIMWAERRGIAGLIVDGAVRDLGSIREMTFPCYARHIQPNGPYKNGPGEINVPVSCGRQIVHPGDIIVGDADGVIVISPADAEQVLDRARAKLKKEIATREAIVAGTWDRSLYTPEALEAMGCEIIDDSCSARL</sequence>
<evidence type="ECO:0000256" key="2">
    <source>
        <dbReference type="ARBA" id="ARBA00016549"/>
    </source>
</evidence>
<dbReference type="OrthoDB" id="9812532at2"/>
<dbReference type="AlphaFoldDB" id="A0A512BW20"/>
<dbReference type="InterPro" id="IPR036704">
    <property type="entry name" value="RraA/RraA-like_sf"/>
</dbReference>
<dbReference type="GO" id="GO:0008168">
    <property type="term" value="F:methyltransferase activity"/>
    <property type="evidence" value="ECO:0007669"/>
    <property type="project" value="UniProtKB-KW"/>
</dbReference>
<keyword evidence="6" id="KW-0489">Methyltransferase</keyword>
<evidence type="ECO:0000256" key="1">
    <source>
        <dbReference type="ARBA" id="ARBA00001968"/>
    </source>
</evidence>
<evidence type="ECO:0000256" key="4">
    <source>
        <dbReference type="ARBA" id="ARBA00030169"/>
    </source>
</evidence>
<dbReference type="InterPro" id="IPR005493">
    <property type="entry name" value="RraA/RraA-like"/>
</dbReference>
<dbReference type="GO" id="GO:0046872">
    <property type="term" value="F:metal ion binding"/>
    <property type="evidence" value="ECO:0007669"/>
    <property type="project" value="UniProtKB-KW"/>
</dbReference>
<feature type="binding site" evidence="5">
    <location>
        <position position="118"/>
    </location>
    <ligand>
        <name>substrate</name>
    </ligand>
</feature>
<feature type="binding site" evidence="5">
    <location>
        <begin position="96"/>
        <end position="99"/>
    </location>
    <ligand>
        <name>substrate</name>
    </ligand>
</feature>
<dbReference type="NCBIfam" id="NF004850">
    <property type="entry name" value="PRK06201.1"/>
    <property type="match status" value="1"/>
</dbReference>
<comment type="caution">
    <text evidence="6">The sequence shown here is derived from an EMBL/GenBank/DDBJ whole genome shotgun (WGS) entry which is preliminary data.</text>
</comment>
<evidence type="ECO:0000313" key="6">
    <source>
        <dbReference type="EMBL" id="GEO16125.1"/>
    </source>
</evidence>
<dbReference type="Proteomes" id="UP000321085">
    <property type="component" value="Unassembled WGS sequence"/>
</dbReference>
<protein>
    <recommendedName>
        <fullName evidence="2">Putative 4-hydroxy-4-methyl-2-oxoglutarate aldolase</fullName>
    </recommendedName>
    <alternativeName>
        <fullName evidence="3">Regulator of ribonuclease activity homolog</fullName>
    </alternativeName>
    <alternativeName>
        <fullName evidence="4">RraA-like protein</fullName>
    </alternativeName>
</protein>
<reference evidence="6 7" key="1">
    <citation type="submission" date="2019-07" db="EMBL/GenBank/DDBJ databases">
        <title>Whole genome shotgun sequence of Microvirga aerophila NBRC 106136.</title>
        <authorList>
            <person name="Hosoyama A."/>
            <person name="Uohara A."/>
            <person name="Ohji S."/>
            <person name="Ichikawa N."/>
        </authorList>
    </citation>
    <scope>NUCLEOTIDE SEQUENCE [LARGE SCALE GENOMIC DNA]</scope>
    <source>
        <strain evidence="6 7">NBRC 106136</strain>
    </source>
</reference>
<dbReference type="PANTHER" id="PTHR33254:SF4">
    <property type="entry name" value="4-HYDROXY-4-METHYL-2-OXOGLUTARATE ALDOLASE 3-RELATED"/>
    <property type="match status" value="1"/>
</dbReference>
<keyword evidence="7" id="KW-1185">Reference proteome</keyword>
<comment type="cofactor">
    <cofactor evidence="1">
        <name>a divalent metal cation</name>
        <dbReference type="ChEBI" id="CHEBI:60240"/>
    </cofactor>
</comment>
<dbReference type="Gene3D" id="3.50.30.40">
    <property type="entry name" value="Ribonuclease E inhibitor RraA/RraA-like"/>
    <property type="match status" value="1"/>
</dbReference>
<dbReference type="SUPFAM" id="SSF89562">
    <property type="entry name" value="RraA-like"/>
    <property type="match status" value="1"/>
</dbReference>
<name>A0A512BW20_9HYPH</name>
<dbReference type="EMBL" id="BJYU01000055">
    <property type="protein sequence ID" value="GEO16125.1"/>
    <property type="molecule type" value="Genomic_DNA"/>
</dbReference>
<feature type="binding site" evidence="5">
    <location>
        <position position="119"/>
    </location>
    <ligand>
        <name>Mg(2+)</name>
        <dbReference type="ChEBI" id="CHEBI:18420"/>
    </ligand>
</feature>
<dbReference type="RefSeq" id="WP_114187240.1">
    <property type="nucleotide sequence ID" value="NZ_BJYU01000055.1"/>
</dbReference>
<evidence type="ECO:0000256" key="5">
    <source>
        <dbReference type="PIRSR" id="PIRSR605493-1"/>
    </source>
</evidence>
<keyword evidence="5" id="KW-0460">Magnesium</keyword>